<organism evidence="3 4">
    <name type="scientific">Nocardia mexicana</name>
    <dbReference type="NCBI Taxonomy" id="279262"/>
    <lineage>
        <taxon>Bacteria</taxon>
        <taxon>Bacillati</taxon>
        <taxon>Actinomycetota</taxon>
        <taxon>Actinomycetes</taxon>
        <taxon>Mycobacteriales</taxon>
        <taxon>Nocardiaceae</taxon>
        <taxon>Nocardia</taxon>
    </lineage>
</organism>
<dbReference type="CDD" id="cd00161">
    <property type="entry name" value="beta-trefoil_Ricin-like"/>
    <property type="match status" value="1"/>
</dbReference>
<reference evidence="3 4" key="1">
    <citation type="submission" date="2018-07" db="EMBL/GenBank/DDBJ databases">
        <title>Genomic Encyclopedia of Type Strains, Phase IV (KMG-IV): sequencing the most valuable type-strain genomes for metagenomic binning, comparative biology and taxonomic classification.</title>
        <authorList>
            <person name="Goeker M."/>
        </authorList>
    </citation>
    <scope>NUCLEOTIDE SEQUENCE [LARGE SCALE GENOMIC DNA]</scope>
    <source>
        <strain evidence="3 4">DSM 44952</strain>
    </source>
</reference>
<proteinExistence type="predicted"/>
<sequence>MAQPKSRSIDRELTPPQQHSDAMRRWTTISAIAAMVGVVIAVAAWLMPRTGSEGSPVSAAPGSSGAPLPAPSISESTTTSQRSAEDTGCPARAQRISSYGYSAGDQESVLDVANGDFSAGSKILTNKAGQILGQCWRVEPIGLKTKLGWALYKISNQLDAESVLTNDDGTVVLDSYDHRAAGTWWLADSSRAGYYYIHSGSSNDCITALGARGAVTIQGCDTDRATQLWQVSMGA</sequence>
<dbReference type="RefSeq" id="WP_068030236.1">
    <property type="nucleotide sequence ID" value="NZ_QQAZ01000001.1"/>
</dbReference>
<feature type="compositionally biased region" description="Low complexity" evidence="1">
    <location>
        <begin position="51"/>
        <end position="74"/>
    </location>
</feature>
<accession>A0A370HET7</accession>
<dbReference type="AlphaFoldDB" id="A0A370HET7"/>
<name>A0A370HET7_9NOCA</name>
<comment type="caution">
    <text evidence="3">The sequence shown here is derived from an EMBL/GenBank/DDBJ whole genome shotgun (WGS) entry which is preliminary data.</text>
</comment>
<dbReference type="EMBL" id="QQAZ01000001">
    <property type="protein sequence ID" value="RDI55542.1"/>
    <property type="molecule type" value="Genomic_DNA"/>
</dbReference>
<dbReference type="PROSITE" id="PS50231">
    <property type="entry name" value="RICIN_B_LECTIN"/>
    <property type="match status" value="1"/>
</dbReference>
<dbReference type="SUPFAM" id="SSF50370">
    <property type="entry name" value="Ricin B-like lectins"/>
    <property type="match status" value="1"/>
</dbReference>
<keyword evidence="2" id="KW-0472">Membrane</keyword>
<keyword evidence="4" id="KW-1185">Reference proteome</keyword>
<keyword evidence="2" id="KW-1133">Transmembrane helix</keyword>
<keyword evidence="2" id="KW-0812">Transmembrane</keyword>
<dbReference type="InterPro" id="IPR035992">
    <property type="entry name" value="Ricin_B-like_lectins"/>
</dbReference>
<feature type="region of interest" description="Disordered" evidence="1">
    <location>
        <begin position="51"/>
        <end position="90"/>
    </location>
</feature>
<feature type="transmembrane region" description="Helical" evidence="2">
    <location>
        <begin position="26"/>
        <end position="47"/>
    </location>
</feature>
<dbReference type="Gene3D" id="2.80.10.50">
    <property type="match status" value="1"/>
</dbReference>
<evidence type="ECO:0000313" key="3">
    <source>
        <dbReference type="EMBL" id="RDI55542.1"/>
    </source>
</evidence>
<evidence type="ECO:0000313" key="4">
    <source>
        <dbReference type="Proteomes" id="UP000255355"/>
    </source>
</evidence>
<evidence type="ECO:0000256" key="2">
    <source>
        <dbReference type="SAM" id="Phobius"/>
    </source>
</evidence>
<protein>
    <submittedName>
        <fullName evidence="3">Uncharacterized protein</fullName>
    </submittedName>
</protein>
<gene>
    <name evidence="3" type="ORF">DFR68_101375</name>
</gene>
<feature type="region of interest" description="Disordered" evidence="1">
    <location>
        <begin position="1"/>
        <end position="22"/>
    </location>
</feature>
<evidence type="ECO:0000256" key="1">
    <source>
        <dbReference type="SAM" id="MobiDB-lite"/>
    </source>
</evidence>
<dbReference type="Proteomes" id="UP000255355">
    <property type="component" value="Unassembled WGS sequence"/>
</dbReference>